<dbReference type="Gene3D" id="3.30.2310.20">
    <property type="entry name" value="RelE-like"/>
    <property type="match status" value="1"/>
</dbReference>
<name>A0A953LDB0_9BACT</name>
<organism evidence="1 2">
    <name type="scientific">Membranihabitans marinus</name>
    <dbReference type="NCBI Taxonomy" id="1227546"/>
    <lineage>
        <taxon>Bacteria</taxon>
        <taxon>Pseudomonadati</taxon>
        <taxon>Bacteroidota</taxon>
        <taxon>Saprospiria</taxon>
        <taxon>Saprospirales</taxon>
        <taxon>Saprospiraceae</taxon>
        <taxon>Membranihabitans</taxon>
    </lineage>
</organism>
<reference evidence="1" key="1">
    <citation type="submission" date="2021-06" db="EMBL/GenBank/DDBJ databases">
        <title>44 bacteria genomes isolated from Dapeng, Shenzhen.</title>
        <authorList>
            <person name="Zheng W."/>
            <person name="Yu S."/>
            <person name="Huang Y."/>
        </authorList>
    </citation>
    <scope>NUCLEOTIDE SEQUENCE</scope>
    <source>
        <strain evidence="1">DP5N28-2</strain>
    </source>
</reference>
<accession>A0A953LDB0</accession>
<keyword evidence="2" id="KW-1185">Reference proteome</keyword>
<dbReference type="InterPro" id="IPR035093">
    <property type="entry name" value="RelE/ParE_toxin_dom_sf"/>
</dbReference>
<dbReference type="EMBL" id="JAHVHU010000009">
    <property type="protein sequence ID" value="MBY5958664.1"/>
    <property type="molecule type" value="Genomic_DNA"/>
</dbReference>
<dbReference type="AlphaFoldDB" id="A0A953LDB0"/>
<dbReference type="Proteomes" id="UP000753961">
    <property type="component" value="Unassembled WGS sequence"/>
</dbReference>
<evidence type="ECO:0000313" key="1">
    <source>
        <dbReference type="EMBL" id="MBY5958664.1"/>
    </source>
</evidence>
<proteinExistence type="predicted"/>
<protein>
    <submittedName>
        <fullName evidence="1">Uncharacterized protein</fullName>
    </submittedName>
</protein>
<evidence type="ECO:0000313" key="2">
    <source>
        <dbReference type="Proteomes" id="UP000753961"/>
    </source>
</evidence>
<comment type="caution">
    <text evidence="1">The sequence shown here is derived from an EMBL/GenBank/DDBJ whole genome shotgun (WGS) entry which is preliminary data.</text>
</comment>
<sequence length="33" mass="4010">MAYFIFYQVSDPNELKIIRILHEKMDIPNILED</sequence>
<gene>
    <name evidence="1" type="ORF">KUV50_11000</name>
</gene>